<evidence type="ECO:0000259" key="5">
    <source>
        <dbReference type="Pfam" id="PF02576"/>
    </source>
</evidence>
<dbReference type="AlphaFoldDB" id="A0A7Y6A2M3"/>
<dbReference type="GO" id="GO:0006412">
    <property type="term" value="P:translation"/>
    <property type="evidence" value="ECO:0007669"/>
    <property type="project" value="TreeGrafter"/>
</dbReference>
<accession>A0A7Y6A2M3</accession>
<feature type="domain" description="Ribosome maturation factor RimP N-terminal" evidence="5">
    <location>
        <begin position="14"/>
        <end position="88"/>
    </location>
</feature>
<keyword evidence="1 3" id="KW-0963">Cytoplasm</keyword>
<evidence type="ECO:0000256" key="2">
    <source>
        <dbReference type="ARBA" id="ARBA00022517"/>
    </source>
</evidence>
<gene>
    <name evidence="3" type="primary">rimP</name>
    <name evidence="6" type="ORF">HP550_09610</name>
</gene>
<evidence type="ECO:0000313" key="6">
    <source>
        <dbReference type="EMBL" id="NUU17507.1"/>
    </source>
</evidence>
<organism evidence="6 7">
    <name type="scientific">Cellulomonas humilata</name>
    <dbReference type="NCBI Taxonomy" id="144055"/>
    <lineage>
        <taxon>Bacteria</taxon>
        <taxon>Bacillati</taxon>
        <taxon>Actinomycetota</taxon>
        <taxon>Actinomycetes</taxon>
        <taxon>Micrococcales</taxon>
        <taxon>Cellulomonadaceae</taxon>
        <taxon>Cellulomonas</taxon>
    </lineage>
</organism>
<dbReference type="Pfam" id="PF02576">
    <property type="entry name" value="RimP_N"/>
    <property type="match status" value="1"/>
</dbReference>
<feature type="compositionally biased region" description="Acidic residues" evidence="4">
    <location>
        <begin position="175"/>
        <end position="190"/>
    </location>
</feature>
<dbReference type="HAMAP" id="MF_01077">
    <property type="entry name" value="RimP"/>
    <property type="match status" value="1"/>
</dbReference>
<dbReference type="InterPro" id="IPR035956">
    <property type="entry name" value="RimP_N_sf"/>
</dbReference>
<comment type="subcellular location">
    <subcellularLocation>
        <location evidence="3">Cytoplasm</location>
    </subcellularLocation>
</comment>
<dbReference type="InterPro" id="IPR003728">
    <property type="entry name" value="Ribosome_maturation_RimP"/>
</dbReference>
<dbReference type="GO" id="GO:0000028">
    <property type="term" value="P:ribosomal small subunit assembly"/>
    <property type="evidence" value="ECO:0007669"/>
    <property type="project" value="TreeGrafter"/>
</dbReference>
<keyword evidence="2 3" id="KW-0690">Ribosome biogenesis</keyword>
<dbReference type="Proteomes" id="UP000565724">
    <property type="component" value="Unassembled WGS sequence"/>
</dbReference>
<dbReference type="PANTHER" id="PTHR33867">
    <property type="entry name" value="RIBOSOME MATURATION FACTOR RIMP"/>
    <property type="match status" value="1"/>
</dbReference>
<comment type="caution">
    <text evidence="6">The sequence shown here is derived from an EMBL/GenBank/DDBJ whole genome shotgun (WGS) entry which is preliminary data.</text>
</comment>
<dbReference type="EMBL" id="JABMCI010000062">
    <property type="protein sequence ID" value="NUU17507.1"/>
    <property type="molecule type" value="Genomic_DNA"/>
</dbReference>
<evidence type="ECO:0000256" key="3">
    <source>
        <dbReference type="HAMAP-Rule" id="MF_01077"/>
    </source>
</evidence>
<dbReference type="SUPFAM" id="SSF75420">
    <property type="entry name" value="YhbC-like, N-terminal domain"/>
    <property type="match status" value="1"/>
</dbReference>
<sequence>MVAPAHAERVRRVVEPAVLAGGLVLEDVTVRRTGARSVVEVVVDVTEDDEGGLDLERVAEATRAVSDALDAADVIVGEYTLDVMSPGVYRPLTERRHFTRAVGRMVTLTLTDGTKLAGRITEVDRTGPDGDAIVVMPVTPGRKGRKPVVGDPVRVLLTGVREAHVEVDLSGIGPVDDDEAGRDAAAGEES</sequence>
<evidence type="ECO:0000256" key="1">
    <source>
        <dbReference type="ARBA" id="ARBA00022490"/>
    </source>
</evidence>
<dbReference type="GO" id="GO:0005829">
    <property type="term" value="C:cytosol"/>
    <property type="evidence" value="ECO:0007669"/>
    <property type="project" value="TreeGrafter"/>
</dbReference>
<comment type="function">
    <text evidence="3">Required for maturation of 30S ribosomal subunits.</text>
</comment>
<evidence type="ECO:0000313" key="7">
    <source>
        <dbReference type="Proteomes" id="UP000565724"/>
    </source>
</evidence>
<protein>
    <recommendedName>
        <fullName evidence="3">Ribosome maturation factor RimP</fullName>
    </recommendedName>
</protein>
<name>A0A7Y6A2M3_9CELL</name>
<comment type="similarity">
    <text evidence="3">Belongs to the RimP family.</text>
</comment>
<dbReference type="Gene3D" id="3.30.300.70">
    <property type="entry name" value="RimP-like superfamily, N-terminal"/>
    <property type="match status" value="1"/>
</dbReference>
<keyword evidence="7" id="KW-1185">Reference proteome</keyword>
<evidence type="ECO:0000256" key="4">
    <source>
        <dbReference type="SAM" id="MobiDB-lite"/>
    </source>
</evidence>
<reference evidence="6 7" key="1">
    <citation type="submission" date="2020-05" db="EMBL/GenBank/DDBJ databases">
        <title>Genome Sequencing of Type Strains.</title>
        <authorList>
            <person name="Lemaire J.F."/>
            <person name="Inderbitzin P."/>
            <person name="Gregorio O.A."/>
            <person name="Collins S.B."/>
            <person name="Wespe N."/>
            <person name="Knight-Connoni V."/>
        </authorList>
    </citation>
    <scope>NUCLEOTIDE SEQUENCE [LARGE SCALE GENOMIC DNA]</scope>
    <source>
        <strain evidence="6 7">ATCC 25174</strain>
    </source>
</reference>
<dbReference type="RefSeq" id="WP_175347464.1">
    <property type="nucleotide sequence ID" value="NZ_JABMCI010000062.1"/>
</dbReference>
<dbReference type="PANTHER" id="PTHR33867:SF1">
    <property type="entry name" value="RIBOSOME MATURATION FACTOR RIMP"/>
    <property type="match status" value="1"/>
</dbReference>
<feature type="region of interest" description="Disordered" evidence="4">
    <location>
        <begin position="170"/>
        <end position="190"/>
    </location>
</feature>
<proteinExistence type="inferred from homology"/>
<dbReference type="InterPro" id="IPR028989">
    <property type="entry name" value="RimP_N"/>
</dbReference>